<evidence type="ECO:0000256" key="3">
    <source>
        <dbReference type="ARBA" id="ARBA00004479"/>
    </source>
</evidence>
<dbReference type="GO" id="GO:0006508">
    <property type="term" value="P:proteolysis"/>
    <property type="evidence" value="ECO:0007669"/>
    <property type="project" value="UniProtKB-KW"/>
</dbReference>
<evidence type="ECO:0000256" key="13">
    <source>
        <dbReference type="SAM" id="SignalP"/>
    </source>
</evidence>
<keyword evidence="11" id="KW-0472">Membrane</keyword>
<keyword evidence="7 13" id="KW-0732">Signal</keyword>
<evidence type="ECO:0000256" key="6">
    <source>
        <dbReference type="ARBA" id="ARBA00022723"/>
    </source>
</evidence>
<evidence type="ECO:0000256" key="5">
    <source>
        <dbReference type="ARBA" id="ARBA00022692"/>
    </source>
</evidence>
<feature type="signal peptide" evidence="13">
    <location>
        <begin position="1"/>
        <end position="21"/>
    </location>
</feature>
<keyword evidence="8" id="KW-0378">Hydrolase</keyword>
<evidence type="ECO:0000256" key="11">
    <source>
        <dbReference type="ARBA" id="ARBA00023136"/>
    </source>
</evidence>
<dbReference type="CDD" id="cd14789">
    <property type="entry name" value="Tiki"/>
    <property type="match status" value="1"/>
</dbReference>
<dbReference type="Pfam" id="PF01963">
    <property type="entry name" value="TraB_PrgY_gumN"/>
    <property type="match status" value="1"/>
</dbReference>
<keyword evidence="15" id="KW-1185">Reference proteome</keyword>
<name>A0A418MEN7_9BACT</name>
<evidence type="ECO:0000256" key="12">
    <source>
        <dbReference type="ARBA" id="ARBA00023180"/>
    </source>
</evidence>
<evidence type="ECO:0000256" key="1">
    <source>
        <dbReference type="ARBA" id="ARBA00001936"/>
    </source>
</evidence>
<comment type="subcellular location">
    <subcellularLocation>
        <location evidence="3">Membrane</location>
        <topology evidence="3">Single-pass type I membrane protein</topology>
    </subcellularLocation>
</comment>
<dbReference type="GO" id="GO:0030178">
    <property type="term" value="P:negative regulation of Wnt signaling pathway"/>
    <property type="evidence" value="ECO:0007669"/>
    <property type="project" value="InterPro"/>
</dbReference>
<evidence type="ECO:0000256" key="10">
    <source>
        <dbReference type="ARBA" id="ARBA00023049"/>
    </source>
</evidence>
<keyword evidence="4" id="KW-0645">Protease</keyword>
<evidence type="ECO:0000256" key="4">
    <source>
        <dbReference type="ARBA" id="ARBA00022670"/>
    </source>
</evidence>
<keyword evidence="9" id="KW-1133">Transmembrane helix</keyword>
<dbReference type="OrthoDB" id="9798714at2"/>
<keyword evidence="5" id="KW-0812">Transmembrane</keyword>
<dbReference type="AlphaFoldDB" id="A0A418MEN7"/>
<dbReference type="GO" id="GO:0004222">
    <property type="term" value="F:metalloendopeptidase activity"/>
    <property type="evidence" value="ECO:0007669"/>
    <property type="project" value="TreeGrafter"/>
</dbReference>
<keyword evidence="10" id="KW-0482">Metalloprotease</keyword>
<dbReference type="EMBL" id="QXED01000002">
    <property type="protein sequence ID" value="RIV25251.1"/>
    <property type="molecule type" value="Genomic_DNA"/>
</dbReference>
<dbReference type="Proteomes" id="UP000283523">
    <property type="component" value="Unassembled WGS sequence"/>
</dbReference>
<organism evidence="14 15">
    <name type="scientific">Fibrisoma montanum</name>
    <dbReference type="NCBI Taxonomy" id="2305895"/>
    <lineage>
        <taxon>Bacteria</taxon>
        <taxon>Pseudomonadati</taxon>
        <taxon>Bacteroidota</taxon>
        <taxon>Cytophagia</taxon>
        <taxon>Cytophagales</taxon>
        <taxon>Spirosomataceae</taxon>
        <taxon>Fibrisoma</taxon>
    </lineage>
</organism>
<dbReference type="RefSeq" id="WP_119667136.1">
    <property type="nucleotide sequence ID" value="NZ_QXED01000002.1"/>
</dbReference>
<reference evidence="14 15" key="1">
    <citation type="submission" date="2018-08" db="EMBL/GenBank/DDBJ databases">
        <title>Fibrisoma montanum sp. nov., isolated from Danxia mountain soil.</title>
        <authorList>
            <person name="Huang Y."/>
        </authorList>
    </citation>
    <scope>NUCLEOTIDE SEQUENCE [LARGE SCALE GENOMIC DNA]</scope>
    <source>
        <strain evidence="14 15">HYT19</strain>
    </source>
</reference>
<feature type="chain" id="PRO_5019457140" evidence="13">
    <location>
        <begin position="22"/>
        <end position="287"/>
    </location>
</feature>
<dbReference type="GO" id="GO:0046872">
    <property type="term" value="F:metal ion binding"/>
    <property type="evidence" value="ECO:0007669"/>
    <property type="project" value="UniProtKB-KW"/>
</dbReference>
<dbReference type="PANTHER" id="PTHR31120:SF6">
    <property type="entry name" value="METALLOPROTEASE TIKI HOMOLOG"/>
    <property type="match status" value="1"/>
</dbReference>
<dbReference type="GO" id="GO:0016020">
    <property type="term" value="C:membrane"/>
    <property type="evidence" value="ECO:0007669"/>
    <property type="project" value="UniProtKB-SubCell"/>
</dbReference>
<dbReference type="InterPro" id="IPR040230">
    <property type="entry name" value="TIKI1/2-like"/>
</dbReference>
<evidence type="ECO:0000313" key="14">
    <source>
        <dbReference type="EMBL" id="RIV25251.1"/>
    </source>
</evidence>
<dbReference type="InterPro" id="IPR002816">
    <property type="entry name" value="TraB/PrgY/GumN_fam"/>
</dbReference>
<dbReference type="PANTHER" id="PTHR31120">
    <property type="entry name" value="METALLOPROTEASE TIKI"/>
    <property type="match status" value="1"/>
</dbReference>
<proteinExistence type="predicted"/>
<evidence type="ECO:0000256" key="7">
    <source>
        <dbReference type="ARBA" id="ARBA00022729"/>
    </source>
</evidence>
<evidence type="ECO:0000256" key="9">
    <source>
        <dbReference type="ARBA" id="ARBA00022989"/>
    </source>
</evidence>
<evidence type="ECO:0000256" key="8">
    <source>
        <dbReference type="ARBA" id="ARBA00022801"/>
    </source>
</evidence>
<accession>A0A418MEN7</accession>
<comment type="cofactor">
    <cofactor evidence="2">
        <name>Co(2+)</name>
        <dbReference type="ChEBI" id="CHEBI:48828"/>
    </cofactor>
</comment>
<evidence type="ECO:0000313" key="15">
    <source>
        <dbReference type="Proteomes" id="UP000283523"/>
    </source>
</evidence>
<keyword evidence="12" id="KW-0325">Glycoprotein</keyword>
<keyword evidence="6" id="KW-0479">Metal-binding</keyword>
<sequence>MKKLLTTALFFAGSLISAVQAQDKALLYEVTGPGLAKPSYLYGTFHLVCPADLKITDAMQTAYGNAQQVYLELDFDDPALMGQMQKVMTLSDGKTIKDFLKPEEYTVLDNYLKQRMNMNLSQVGTLKPFGLMSLMYMTLLKCQPQSYDLTFAQMAAKDKKEVLGLETLDAQMAAIEKMPMETQIKALVDMARKPDEASQEFTSFMAAYKAQDVAKLMESIKNSQFGGGMAEFEDDLLNRRNENWIPVIEKAAREKPTLFAFGAGHLGNEKGVINLLRKKGYTVKPVQ</sequence>
<protein>
    <submittedName>
        <fullName evidence="14">TraB/GumN family protein</fullName>
    </submittedName>
</protein>
<evidence type="ECO:0000256" key="2">
    <source>
        <dbReference type="ARBA" id="ARBA00001941"/>
    </source>
</evidence>
<comment type="caution">
    <text evidence="14">The sequence shown here is derived from an EMBL/GenBank/DDBJ whole genome shotgun (WGS) entry which is preliminary data.</text>
</comment>
<comment type="cofactor">
    <cofactor evidence="1">
        <name>Mn(2+)</name>
        <dbReference type="ChEBI" id="CHEBI:29035"/>
    </cofactor>
</comment>
<gene>
    <name evidence="14" type="ORF">DYU11_08060</name>
</gene>